<dbReference type="Gene3D" id="3.30.420.10">
    <property type="entry name" value="Ribonuclease H-like superfamily/Ribonuclease H"/>
    <property type="match status" value="1"/>
</dbReference>
<accession>A0ABD3BRT1</accession>
<keyword evidence="1" id="KW-0862">Zinc</keyword>
<dbReference type="PANTHER" id="PTHR47723">
    <property type="entry name" value="OS05G0353850 PROTEIN"/>
    <property type="match status" value="1"/>
</dbReference>
<evidence type="ECO:0000313" key="3">
    <source>
        <dbReference type="EMBL" id="KAL3619427.1"/>
    </source>
</evidence>
<dbReference type="PROSITE" id="PS50157">
    <property type="entry name" value="ZINC_FINGER_C2H2_2"/>
    <property type="match status" value="1"/>
</dbReference>
<dbReference type="CDD" id="cd06222">
    <property type="entry name" value="RNase_H_like"/>
    <property type="match status" value="1"/>
</dbReference>
<evidence type="ECO:0000256" key="1">
    <source>
        <dbReference type="PROSITE-ProRule" id="PRU00042"/>
    </source>
</evidence>
<gene>
    <name evidence="3" type="ORF">CASFOL_036997</name>
</gene>
<dbReference type="EMBL" id="JAVIJP010000069">
    <property type="protein sequence ID" value="KAL3619427.1"/>
    <property type="molecule type" value="Genomic_DNA"/>
</dbReference>
<dbReference type="AlphaFoldDB" id="A0ABD3BRT1"/>
<reference evidence="4" key="1">
    <citation type="journal article" date="2024" name="IScience">
        <title>Strigolactones Initiate the Formation of Haustorium-like Structures in Castilleja.</title>
        <authorList>
            <person name="Buerger M."/>
            <person name="Peterson D."/>
            <person name="Chory J."/>
        </authorList>
    </citation>
    <scope>NUCLEOTIDE SEQUENCE [LARGE SCALE GENOMIC DNA]</scope>
</reference>
<keyword evidence="1" id="KW-0863">Zinc-finger</keyword>
<dbReference type="InterPro" id="IPR036397">
    <property type="entry name" value="RNaseH_sf"/>
</dbReference>
<organism evidence="3 4">
    <name type="scientific">Castilleja foliolosa</name>
    <dbReference type="NCBI Taxonomy" id="1961234"/>
    <lineage>
        <taxon>Eukaryota</taxon>
        <taxon>Viridiplantae</taxon>
        <taxon>Streptophyta</taxon>
        <taxon>Embryophyta</taxon>
        <taxon>Tracheophyta</taxon>
        <taxon>Spermatophyta</taxon>
        <taxon>Magnoliopsida</taxon>
        <taxon>eudicotyledons</taxon>
        <taxon>Gunneridae</taxon>
        <taxon>Pentapetalae</taxon>
        <taxon>asterids</taxon>
        <taxon>lamiids</taxon>
        <taxon>Lamiales</taxon>
        <taxon>Orobanchaceae</taxon>
        <taxon>Pedicularideae</taxon>
        <taxon>Castillejinae</taxon>
        <taxon>Castilleja</taxon>
    </lineage>
</organism>
<dbReference type="SUPFAM" id="SSF53098">
    <property type="entry name" value="Ribonuclease H-like"/>
    <property type="match status" value="1"/>
</dbReference>
<dbReference type="InterPro" id="IPR013087">
    <property type="entry name" value="Znf_C2H2_type"/>
</dbReference>
<keyword evidence="4" id="KW-1185">Reference proteome</keyword>
<comment type="caution">
    <text evidence="3">The sequence shown here is derived from an EMBL/GenBank/DDBJ whole genome shotgun (WGS) entry which is preliminary data.</text>
</comment>
<dbReference type="GO" id="GO:0008270">
    <property type="term" value="F:zinc ion binding"/>
    <property type="evidence" value="ECO:0007669"/>
    <property type="project" value="UniProtKB-KW"/>
</dbReference>
<dbReference type="PROSITE" id="PS00028">
    <property type="entry name" value="ZINC_FINGER_C2H2_1"/>
    <property type="match status" value="1"/>
</dbReference>
<evidence type="ECO:0000313" key="4">
    <source>
        <dbReference type="Proteomes" id="UP001632038"/>
    </source>
</evidence>
<keyword evidence="1" id="KW-0479">Metal-binding</keyword>
<dbReference type="InterPro" id="IPR044730">
    <property type="entry name" value="RNase_H-like_dom_plant"/>
</dbReference>
<proteinExistence type="predicted"/>
<protein>
    <recommendedName>
        <fullName evidence="2">C2H2-type domain-containing protein</fullName>
    </recommendedName>
</protein>
<sequence length="450" mass="50816">MSTIFRRGSYVYRQLSCAPTPLFCTASLFQTQSPRSMKPFTPTTFGSSLGGCRKFVTFLDRYVCNICSLHFRMAHRLRVHCEVCHSTEYSIAQDKNYICSCGCVFCDEMEYKDHLSTCCHIRHVNPPEGMVKVSIDGSCKWENEYGSGESGSGGLIRTHTGYVHIVFSDFLGLSTPLLAELDALERALSFIQQIRCKRVIIATDSEQAFFRCKKDNENTMSSDVVAEDPTIDFEFHHIFSTYNSSAHALAQIGYKTNTLLVSMFSDMEKPFQDIVLEENRIKDIVLEENRLWYLTQGRIKNVIGSKGNCGFEITLKFGSSHGALKKHSKCSDHLLDLSLDTIQSNLRKLNDVKGGNAKELNHETIAKGLLQIVILISEASKWSKPSKVLIRAKFCPDEIEEARSVIPGGLIFEEEYVTSVDQVKAIIRIVSNQSYDEFTKSKPKSKKPRR</sequence>
<dbReference type="Pfam" id="PF13456">
    <property type="entry name" value="RVT_3"/>
    <property type="match status" value="1"/>
</dbReference>
<dbReference type="PANTHER" id="PTHR47723:SF19">
    <property type="entry name" value="POLYNUCLEOTIDYL TRANSFERASE, RIBONUCLEASE H-LIKE SUPERFAMILY PROTEIN"/>
    <property type="match status" value="1"/>
</dbReference>
<dbReference type="InterPro" id="IPR012337">
    <property type="entry name" value="RNaseH-like_sf"/>
</dbReference>
<dbReference type="Proteomes" id="UP001632038">
    <property type="component" value="Unassembled WGS sequence"/>
</dbReference>
<name>A0ABD3BRT1_9LAMI</name>
<dbReference type="InterPro" id="IPR053151">
    <property type="entry name" value="RNase_H-like"/>
</dbReference>
<feature type="domain" description="C2H2-type" evidence="2">
    <location>
        <begin position="62"/>
        <end position="90"/>
    </location>
</feature>
<dbReference type="InterPro" id="IPR002156">
    <property type="entry name" value="RNaseH_domain"/>
</dbReference>
<evidence type="ECO:0000259" key="2">
    <source>
        <dbReference type="PROSITE" id="PS50157"/>
    </source>
</evidence>